<dbReference type="STRING" id="1173701.A0A066Y208"/>
<gene>
    <name evidence="3" type="ORF">CSUB01_07514</name>
</gene>
<dbReference type="AlphaFoldDB" id="A0A066Y208"/>
<dbReference type="HOGENOM" id="CLU_501529_0_0_1"/>
<name>A0A066Y208_COLSU</name>
<dbReference type="OrthoDB" id="5308957at2759"/>
<feature type="compositionally biased region" description="Polar residues" evidence="1">
    <location>
        <begin position="92"/>
        <end position="104"/>
    </location>
</feature>
<protein>
    <recommendedName>
        <fullName evidence="2">Clr5 domain-containing protein</fullName>
    </recommendedName>
</protein>
<evidence type="ECO:0000256" key="1">
    <source>
        <dbReference type="SAM" id="MobiDB-lite"/>
    </source>
</evidence>
<comment type="caution">
    <text evidence="3">The sequence shown here is derived from an EMBL/GenBank/DDBJ whole genome shotgun (WGS) entry which is preliminary data.</text>
</comment>
<dbReference type="PANTHER" id="PTHR38788">
    <property type="entry name" value="CLR5 DOMAIN-CONTAINING PROTEIN"/>
    <property type="match status" value="1"/>
</dbReference>
<evidence type="ECO:0000313" key="4">
    <source>
        <dbReference type="Proteomes" id="UP000027238"/>
    </source>
</evidence>
<evidence type="ECO:0000313" key="3">
    <source>
        <dbReference type="EMBL" id="KDN72215.1"/>
    </source>
</evidence>
<feature type="domain" description="Clr5" evidence="2">
    <location>
        <begin position="7"/>
        <end position="57"/>
    </location>
</feature>
<dbReference type="eggNOG" id="ENOG502SQE7">
    <property type="taxonomic scope" value="Eukaryota"/>
</dbReference>
<sequence length="553" mass="62118">MPVPPTAEEWEKHRKLISDLYTRRTLKVIRAHLKDVYGFNATERMYKGRLKTWGIEKNKRHKPRPQQDRADSPEETSQPELPVMIPRDNDCNDSQASTSPSFPSALTPPFASSYPIDAGVDSRSTTYVGTPGPASFPPTPATTAGYRSPTCVYEPEDINVDPAVLCTEIINLAVSILSRLVRERPIGAGFEDCSPTEDHIALYRTLQEDLKHEGHIRGCLVNNPSAAATARLGEHVKDLLKSYHPAMPIGLLSTVNQSMNLGIIEKLVECLISSSIILLPRNDDFLHLAHRLRRLLAIASFEKFQHFMEQICESLESKVVKVLGRKSLVTIYLMFLLSAKKAKRERKPDNKILSMALESMAHVHHVYQDDPKLIVQFSLFITGYCTLTSPEGKFDQGVLGIAEGCYDRAEKYLIQLETTAGSKEADIRDAKSHYGKSCSLLADCRYAQGNEAYCENREELHASSRRLLLLAIAYHVDCSLGTMAQFERQKQKLERWCHDANDTKRLQQLKGFEDLVNEYTQRPKDGPLVPRLPVLQLIEDATENNSLGDGAVF</sequence>
<dbReference type="EMBL" id="JMSE01000019">
    <property type="protein sequence ID" value="KDN72215.1"/>
    <property type="molecule type" value="Genomic_DNA"/>
</dbReference>
<keyword evidence="4" id="KW-1185">Reference proteome</keyword>
<organism evidence="3 4">
    <name type="scientific">Colletotrichum sublineola</name>
    <name type="common">Sorghum anthracnose fungus</name>
    <dbReference type="NCBI Taxonomy" id="1173701"/>
    <lineage>
        <taxon>Eukaryota</taxon>
        <taxon>Fungi</taxon>
        <taxon>Dikarya</taxon>
        <taxon>Ascomycota</taxon>
        <taxon>Pezizomycotina</taxon>
        <taxon>Sordariomycetes</taxon>
        <taxon>Hypocreomycetidae</taxon>
        <taxon>Glomerellales</taxon>
        <taxon>Glomerellaceae</taxon>
        <taxon>Colletotrichum</taxon>
        <taxon>Colletotrichum graminicola species complex</taxon>
    </lineage>
</organism>
<dbReference type="PANTHER" id="PTHR38788:SF3">
    <property type="entry name" value="CLR5 DOMAIN-CONTAINING PROTEIN"/>
    <property type="match status" value="1"/>
</dbReference>
<accession>A0A066Y208</accession>
<dbReference type="Proteomes" id="UP000027238">
    <property type="component" value="Unassembled WGS sequence"/>
</dbReference>
<reference evidence="4" key="1">
    <citation type="journal article" date="2014" name="Genome Announc.">
        <title>Draft genome sequence of Colletotrichum sublineola, a destructive pathogen of cultivated sorghum.</title>
        <authorList>
            <person name="Baroncelli R."/>
            <person name="Sanz-Martin J.M."/>
            <person name="Rech G.E."/>
            <person name="Sukno S.A."/>
            <person name="Thon M.R."/>
        </authorList>
    </citation>
    <scope>NUCLEOTIDE SEQUENCE [LARGE SCALE GENOMIC DNA]</scope>
    <source>
        <strain evidence="4">TX430BB</strain>
    </source>
</reference>
<feature type="region of interest" description="Disordered" evidence="1">
    <location>
        <begin position="54"/>
        <end position="108"/>
    </location>
</feature>
<dbReference type="Pfam" id="PF14420">
    <property type="entry name" value="Clr5"/>
    <property type="match status" value="1"/>
</dbReference>
<evidence type="ECO:0000259" key="2">
    <source>
        <dbReference type="Pfam" id="PF14420"/>
    </source>
</evidence>
<proteinExistence type="predicted"/>
<dbReference type="InterPro" id="IPR025676">
    <property type="entry name" value="Clr5_dom"/>
</dbReference>